<feature type="domain" description="Ion transport" evidence="15">
    <location>
        <begin position="60"/>
        <end position="170"/>
    </location>
</feature>
<evidence type="ECO:0000256" key="4">
    <source>
        <dbReference type="ARBA" id="ARBA00022475"/>
    </source>
</evidence>
<dbReference type="InterPro" id="IPR031846">
    <property type="entry name" value="Hvcn1"/>
</dbReference>
<dbReference type="Pfam" id="PF00520">
    <property type="entry name" value="Ion_trans"/>
    <property type="match status" value="1"/>
</dbReference>
<comment type="subcellular location">
    <subcellularLocation>
        <location evidence="1">Cell membrane</location>
        <topology evidence="1">Multi-pass membrane protein</topology>
    </subcellularLocation>
</comment>
<evidence type="ECO:0000313" key="17">
    <source>
        <dbReference type="Proteomes" id="UP001209540"/>
    </source>
</evidence>
<feature type="transmembrane region" description="Helical" evidence="14">
    <location>
        <begin position="47"/>
        <end position="71"/>
    </location>
</feature>
<accession>A0AAD5PHC7</accession>
<dbReference type="EMBL" id="JAIXMP010000006">
    <property type="protein sequence ID" value="KAI9271659.1"/>
    <property type="molecule type" value="Genomic_DNA"/>
</dbReference>
<proteinExistence type="predicted"/>
<keyword evidence="10 14" id="KW-0472">Membrane</keyword>
<dbReference type="PANTHER" id="PTHR46480:SF1">
    <property type="entry name" value="VOLTAGE-GATED HYDROGEN CHANNEL 1"/>
    <property type="match status" value="1"/>
</dbReference>
<feature type="coiled-coil region" evidence="13">
    <location>
        <begin position="190"/>
        <end position="224"/>
    </location>
</feature>
<sequence>MTSYGSVPAEDSSTPLLQDQAISIENKEDERAAWRVQLGEFIEKEKVHLTIVFLTLLDATCVLFQIIYTFFHECQMGGSPNEWVKFLIEVADVVSQAVTCIFLLELTLAFIAFGPKYYLPGFPHWKFHILDLVVVVATFVFDIVLHGKEREVAELLIIFRLWRVVRIVEATVLSMSYANQETEETISDELQEIKIAFAKVEKQLEEETQKRLALQNELDQLRSEE</sequence>
<dbReference type="GO" id="GO:0005886">
    <property type="term" value="C:plasma membrane"/>
    <property type="evidence" value="ECO:0007669"/>
    <property type="project" value="UniProtKB-SubCell"/>
</dbReference>
<dbReference type="Proteomes" id="UP001209540">
    <property type="component" value="Unassembled WGS sequence"/>
</dbReference>
<evidence type="ECO:0000256" key="14">
    <source>
        <dbReference type="SAM" id="Phobius"/>
    </source>
</evidence>
<evidence type="ECO:0000256" key="11">
    <source>
        <dbReference type="ARBA" id="ARBA00023303"/>
    </source>
</evidence>
<keyword evidence="8 13" id="KW-0175">Coiled coil</keyword>
<evidence type="ECO:0000256" key="3">
    <source>
        <dbReference type="ARBA" id="ARBA00022448"/>
    </source>
</evidence>
<evidence type="ECO:0000313" key="16">
    <source>
        <dbReference type="EMBL" id="KAI9271659.1"/>
    </source>
</evidence>
<evidence type="ECO:0000256" key="13">
    <source>
        <dbReference type="SAM" id="Coils"/>
    </source>
</evidence>
<dbReference type="InterPro" id="IPR005821">
    <property type="entry name" value="Ion_trans_dom"/>
</dbReference>
<dbReference type="AlphaFoldDB" id="A0AAD5PHC7"/>
<dbReference type="Gene3D" id="1.20.120.350">
    <property type="entry name" value="Voltage-gated potassium channels. Chain C"/>
    <property type="match status" value="1"/>
</dbReference>
<dbReference type="GO" id="GO:0030171">
    <property type="term" value="F:voltage-gated proton channel activity"/>
    <property type="evidence" value="ECO:0007669"/>
    <property type="project" value="InterPro"/>
</dbReference>
<evidence type="ECO:0000256" key="1">
    <source>
        <dbReference type="ARBA" id="ARBA00004651"/>
    </source>
</evidence>
<keyword evidence="6" id="KW-0851">Voltage-gated channel</keyword>
<evidence type="ECO:0000256" key="10">
    <source>
        <dbReference type="ARBA" id="ARBA00023136"/>
    </source>
</evidence>
<keyword evidence="17" id="KW-1185">Reference proteome</keyword>
<dbReference type="GO" id="GO:0034702">
    <property type="term" value="C:monoatomic ion channel complex"/>
    <property type="evidence" value="ECO:0007669"/>
    <property type="project" value="UniProtKB-KW"/>
</dbReference>
<evidence type="ECO:0000256" key="8">
    <source>
        <dbReference type="ARBA" id="ARBA00023054"/>
    </source>
</evidence>
<dbReference type="InterPro" id="IPR027359">
    <property type="entry name" value="Volt_channel_dom_sf"/>
</dbReference>
<reference evidence="16" key="2">
    <citation type="submission" date="2023-02" db="EMBL/GenBank/DDBJ databases">
        <authorList>
            <consortium name="DOE Joint Genome Institute"/>
            <person name="Mondo S.J."/>
            <person name="Chang Y."/>
            <person name="Wang Y."/>
            <person name="Ahrendt S."/>
            <person name="Andreopoulos W."/>
            <person name="Barry K."/>
            <person name="Beard J."/>
            <person name="Benny G.L."/>
            <person name="Blankenship S."/>
            <person name="Bonito G."/>
            <person name="Cuomo C."/>
            <person name="Desiro A."/>
            <person name="Gervers K.A."/>
            <person name="Hundley H."/>
            <person name="Kuo A."/>
            <person name="LaButti K."/>
            <person name="Lang B.F."/>
            <person name="Lipzen A."/>
            <person name="O'Donnell K."/>
            <person name="Pangilinan J."/>
            <person name="Reynolds N."/>
            <person name="Sandor L."/>
            <person name="Smith M.W."/>
            <person name="Tsang A."/>
            <person name="Grigoriev I.V."/>
            <person name="Stajich J.E."/>
            <person name="Spatafora J.W."/>
        </authorList>
    </citation>
    <scope>NUCLEOTIDE SEQUENCE</scope>
    <source>
        <strain evidence="16">RSA 2281</strain>
    </source>
</reference>
<evidence type="ECO:0000256" key="12">
    <source>
        <dbReference type="ARBA" id="ARBA00031989"/>
    </source>
</evidence>
<keyword evidence="7 14" id="KW-1133">Transmembrane helix</keyword>
<evidence type="ECO:0000259" key="15">
    <source>
        <dbReference type="Pfam" id="PF00520"/>
    </source>
</evidence>
<keyword evidence="4" id="KW-1003">Cell membrane</keyword>
<keyword evidence="11" id="KW-0407">Ion channel</keyword>
<protein>
    <recommendedName>
        <fullName evidence="2">Voltage-gated hydrogen channel 1</fullName>
    </recommendedName>
    <alternativeName>
        <fullName evidence="12">Hydrogen voltage-gated channel 1</fullName>
    </alternativeName>
</protein>
<organism evidence="16 17">
    <name type="scientific">Phascolomyces articulosus</name>
    <dbReference type="NCBI Taxonomy" id="60185"/>
    <lineage>
        <taxon>Eukaryota</taxon>
        <taxon>Fungi</taxon>
        <taxon>Fungi incertae sedis</taxon>
        <taxon>Mucoromycota</taxon>
        <taxon>Mucoromycotina</taxon>
        <taxon>Mucoromycetes</taxon>
        <taxon>Mucorales</taxon>
        <taxon>Lichtheimiaceae</taxon>
        <taxon>Phascolomyces</taxon>
    </lineage>
</organism>
<reference evidence="16" key="1">
    <citation type="journal article" date="2022" name="IScience">
        <title>Evolution of zygomycete secretomes and the origins of terrestrial fungal ecologies.</title>
        <authorList>
            <person name="Chang Y."/>
            <person name="Wang Y."/>
            <person name="Mondo S."/>
            <person name="Ahrendt S."/>
            <person name="Andreopoulos W."/>
            <person name="Barry K."/>
            <person name="Beard J."/>
            <person name="Benny G.L."/>
            <person name="Blankenship S."/>
            <person name="Bonito G."/>
            <person name="Cuomo C."/>
            <person name="Desiro A."/>
            <person name="Gervers K.A."/>
            <person name="Hundley H."/>
            <person name="Kuo A."/>
            <person name="LaButti K."/>
            <person name="Lang B.F."/>
            <person name="Lipzen A."/>
            <person name="O'Donnell K."/>
            <person name="Pangilinan J."/>
            <person name="Reynolds N."/>
            <person name="Sandor L."/>
            <person name="Smith M.E."/>
            <person name="Tsang A."/>
            <person name="Grigoriev I.V."/>
            <person name="Stajich J.E."/>
            <person name="Spatafora J.W."/>
        </authorList>
    </citation>
    <scope>NUCLEOTIDE SEQUENCE</scope>
    <source>
        <strain evidence="16">RSA 2281</strain>
    </source>
</reference>
<feature type="transmembrane region" description="Helical" evidence="14">
    <location>
        <begin position="125"/>
        <end position="145"/>
    </location>
</feature>
<keyword evidence="5 14" id="KW-0812">Transmembrane</keyword>
<evidence type="ECO:0000256" key="9">
    <source>
        <dbReference type="ARBA" id="ARBA00023065"/>
    </source>
</evidence>
<feature type="transmembrane region" description="Helical" evidence="14">
    <location>
        <begin position="83"/>
        <end position="113"/>
    </location>
</feature>
<dbReference type="PANTHER" id="PTHR46480">
    <property type="entry name" value="F20B24.22"/>
    <property type="match status" value="1"/>
</dbReference>
<dbReference type="SUPFAM" id="SSF81324">
    <property type="entry name" value="Voltage-gated potassium channels"/>
    <property type="match status" value="1"/>
</dbReference>
<keyword evidence="9" id="KW-0406">Ion transport</keyword>
<evidence type="ECO:0000256" key="5">
    <source>
        <dbReference type="ARBA" id="ARBA00022692"/>
    </source>
</evidence>
<gene>
    <name evidence="16" type="ORF">BDA99DRAFT_602432</name>
</gene>
<comment type="caution">
    <text evidence="16">The sequence shown here is derived from an EMBL/GenBank/DDBJ whole genome shotgun (WGS) entry which is preliminary data.</text>
</comment>
<evidence type="ECO:0000256" key="7">
    <source>
        <dbReference type="ARBA" id="ARBA00022989"/>
    </source>
</evidence>
<name>A0AAD5PHC7_9FUNG</name>
<keyword evidence="3" id="KW-0813">Transport</keyword>
<evidence type="ECO:0000256" key="6">
    <source>
        <dbReference type="ARBA" id="ARBA00022882"/>
    </source>
</evidence>
<evidence type="ECO:0000256" key="2">
    <source>
        <dbReference type="ARBA" id="ARBA00015897"/>
    </source>
</evidence>